<dbReference type="NCBIfam" id="NF037970">
    <property type="entry name" value="vanZ_1"/>
    <property type="match status" value="1"/>
</dbReference>
<feature type="domain" description="VanZ-like" evidence="2">
    <location>
        <begin position="39"/>
        <end position="125"/>
    </location>
</feature>
<dbReference type="Proteomes" id="UP000320773">
    <property type="component" value="Unassembled WGS sequence"/>
</dbReference>
<evidence type="ECO:0000313" key="3">
    <source>
        <dbReference type="EMBL" id="TQM41532.1"/>
    </source>
</evidence>
<feature type="transmembrane region" description="Helical" evidence="1">
    <location>
        <begin position="82"/>
        <end position="100"/>
    </location>
</feature>
<feature type="transmembrane region" description="Helical" evidence="1">
    <location>
        <begin position="106"/>
        <end position="125"/>
    </location>
</feature>
<reference evidence="3 4" key="1">
    <citation type="submission" date="2019-06" db="EMBL/GenBank/DDBJ databases">
        <title>Genomic Encyclopedia of Archaeal and Bacterial Type Strains, Phase II (KMG-II): from individual species to whole genera.</title>
        <authorList>
            <person name="Goeker M."/>
        </authorList>
    </citation>
    <scope>NUCLEOTIDE SEQUENCE [LARGE SCALE GENOMIC DNA]</scope>
    <source>
        <strain evidence="3 4">DSM 24789</strain>
    </source>
</reference>
<organism evidence="3 4">
    <name type="scientific">Flavobacterium branchiophilum</name>
    <dbReference type="NCBI Taxonomy" id="55197"/>
    <lineage>
        <taxon>Bacteria</taxon>
        <taxon>Pseudomonadati</taxon>
        <taxon>Bacteroidota</taxon>
        <taxon>Flavobacteriia</taxon>
        <taxon>Flavobacteriales</taxon>
        <taxon>Flavobacteriaceae</taxon>
        <taxon>Flavobacterium</taxon>
    </lineage>
</organism>
<feature type="transmembrane region" description="Helical" evidence="1">
    <location>
        <begin position="12"/>
        <end position="33"/>
    </location>
</feature>
<feature type="transmembrane region" description="Helical" evidence="1">
    <location>
        <begin position="49"/>
        <end position="66"/>
    </location>
</feature>
<evidence type="ECO:0000256" key="1">
    <source>
        <dbReference type="SAM" id="Phobius"/>
    </source>
</evidence>
<sequence>MSSIKSLSVLNKIYLFAALLWTYIILYLCLASTKDLPQVSVGIKNLDKAVHFCFHFGFVILWYLFMASQKNALEIRFKMKKTFLVSVVFGTLIEIAQLCFTNSRSADIIDVFANSVGAYSAVIFLKKTKFLFKKFNLIS</sequence>
<protein>
    <submittedName>
        <fullName evidence="3">VanZ family protein</fullName>
    </submittedName>
</protein>
<dbReference type="PANTHER" id="PTHR28008:SF1">
    <property type="entry name" value="DOMAIN PROTEIN, PUTATIVE (AFU_ORTHOLOGUE AFUA_3G10980)-RELATED"/>
    <property type="match status" value="1"/>
</dbReference>
<dbReference type="InterPro" id="IPR006976">
    <property type="entry name" value="VanZ-like"/>
</dbReference>
<evidence type="ECO:0000259" key="2">
    <source>
        <dbReference type="Pfam" id="PF04892"/>
    </source>
</evidence>
<dbReference type="AlphaFoldDB" id="A0A543G628"/>
<keyword evidence="1" id="KW-1133">Transmembrane helix</keyword>
<evidence type="ECO:0000313" key="4">
    <source>
        <dbReference type="Proteomes" id="UP000320773"/>
    </source>
</evidence>
<dbReference type="PANTHER" id="PTHR28008">
    <property type="entry name" value="DOMAIN PROTEIN, PUTATIVE (AFU_ORTHOLOGUE AFUA_3G10980)-RELATED"/>
    <property type="match status" value="1"/>
</dbReference>
<accession>A0A543G628</accession>
<keyword evidence="1" id="KW-0812">Transmembrane</keyword>
<dbReference type="Pfam" id="PF04892">
    <property type="entry name" value="VanZ"/>
    <property type="match status" value="1"/>
</dbReference>
<keyword evidence="1" id="KW-0472">Membrane</keyword>
<proteinExistence type="predicted"/>
<comment type="caution">
    <text evidence="3">The sequence shown here is derived from an EMBL/GenBank/DDBJ whole genome shotgun (WGS) entry which is preliminary data.</text>
</comment>
<gene>
    <name evidence="3" type="ORF">BC670_2512</name>
</gene>
<name>A0A543G628_9FLAO</name>
<dbReference type="EMBL" id="VFPJ01000001">
    <property type="protein sequence ID" value="TQM41532.1"/>
    <property type="molecule type" value="Genomic_DNA"/>
</dbReference>